<dbReference type="Proteomes" id="UP000198287">
    <property type="component" value="Unassembled WGS sequence"/>
</dbReference>
<keyword evidence="3" id="KW-1185">Reference proteome</keyword>
<dbReference type="EMBL" id="LNIX01000013">
    <property type="protein sequence ID" value="OXA47511.1"/>
    <property type="molecule type" value="Genomic_DNA"/>
</dbReference>
<evidence type="ECO:0000313" key="2">
    <source>
        <dbReference type="EMBL" id="OXA47511.1"/>
    </source>
</evidence>
<dbReference type="AlphaFoldDB" id="A0A226DS46"/>
<evidence type="ECO:0008006" key="4">
    <source>
        <dbReference type="Google" id="ProtNLM"/>
    </source>
</evidence>
<proteinExistence type="predicted"/>
<accession>A0A226DS46</accession>
<sequence length="157" mass="17239">MRPNNIGITLLLIILELIATLCHSSGAGLTATMRRPKHSGGYETQFQPEFEDIDATRHGRSLMSDKKIVTNRVAAGNGSGTRYPHTRTILAGTRYLRVARTTRTATSVDSECVFSEVTEAYASLKCFSLPENAEKSNFLNIICLLSNIGLTCICVRE</sequence>
<name>A0A226DS46_FOLCA</name>
<gene>
    <name evidence="2" type="ORF">Fcan01_17582</name>
</gene>
<feature type="signal peptide" evidence="1">
    <location>
        <begin position="1"/>
        <end position="24"/>
    </location>
</feature>
<evidence type="ECO:0000313" key="3">
    <source>
        <dbReference type="Proteomes" id="UP000198287"/>
    </source>
</evidence>
<keyword evidence="1" id="KW-0732">Signal</keyword>
<protein>
    <recommendedName>
        <fullName evidence="4">Secreted protein</fullName>
    </recommendedName>
</protein>
<evidence type="ECO:0000256" key="1">
    <source>
        <dbReference type="SAM" id="SignalP"/>
    </source>
</evidence>
<reference evidence="2 3" key="1">
    <citation type="submission" date="2015-12" db="EMBL/GenBank/DDBJ databases">
        <title>The genome of Folsomia candida.</title>
        <authorList>
            <person name="Faddeeva A."/>
            <person name="Derks M.F."/>
            <person name="Anvar Y."/>
            <person name="Smit S."/>
            <person name="Van Straalen N."/>
            <person name="Roelofs D."/>
        </authorList>
    </citation>
    <scope>NUCLEOTIDE SEQUENCE [LARGE SCALE GENOMIC DNA]</scope>
    <source>
        <strain evidence="2 3">VU population</strain>
        <tissue evidence="2">Whole body</tissue>
    </source>
</reference>
<feature type="chain" id="PRO_5012736827" description="Secreted protein" evidence="1">
    <location>
        <begin position="25"/>
        <end position="157"/>
    </location>
</feature>
<organism evidence="2 3">
    <name type="scientific">Folsomia candida</name>
    <name type="common">Springtail</name>
    <dbReference type="NCBI Taxonomy" id="158441"/>
    <lineage>
        <taxon>Eukaryota</taxon>
        <taxon>Metazoa</taxon>
        <taxon>Ecdysozoa</taxon>
        <taxon>Arthropoda</taxon>
        <taxon>Hexapoda</taxon>
        <taxon>Collembola</taxon>
        <taxon>Entomobryomorpha</taxon>
        <taxon>Isotomoidea</taxon>
        <taxon>Isotomidae</taxon>
        <taxon>Proisotominae</taxon>
        <taxon>Folsomia</taxon>
    </lineage>
</organism>
<comment type="caution">
    <text evidence="2">The sequence shown here is derived from an EMBL/GenBank/DDBJ whole genome shotgun (WGS) entry which is preliminary data.</text>
</comment>